<protein>
    <recommendedName>
        <fullName evidence="2">histidine kinase</fullName>
        <ecNumber evidence="2">2.7.13.3</ecNumber>
    </recommendedName>
</protein>
<dbReference type="PANTHER" id="PTHR43547:SF2">
    <property type="entry name" value="HYBRID SIGNAL TRANSDUCTION HISTIDINE KINASE C"/>
    <property type="match status" value="1"/>
</dbReference>
<organism evidence="15">
    <name type="scientific">bioreactor metagenome</name>
    <dbReference type="NCBI Taxonomy" id="1076179"/>
    <lineage>
        <taxon>unclassified sequences</taxon>
        <taxon>metagenomes</taxon>
        <taxon>ecological metagenomes</taxon>
    </lineage>
</organism>
<dbReference type="Gene3D" id="2.130.10.10">
    <property type="entry name" value="YVTN repeat-like/Quinoprotein amine dehydrogenase"/>
    <property type="match status" value="2"/>
</dbReference>
<evidence type="ECO:0000256" key="9">
    <source>
        <dbReference type="ARBA" id="ARBA00023015"/>
    </source>
</evidence>
<dbReference type="PROSITE" id="PS50110">
    <property type="entry name" value="RESPONSE_REGULATORY"/>
    <property type="match status" value="1"/>
</dbReference>
<reference evidence="15" key="1">
    <citation type="submission" date="2019-08" db="EMBL/GenBank/DDBJ databases">
        <authorList>
            <person name="Kucharzyk K."/>
            <person name="Murdoch R.W."/>
            <person name="Higgins S."/>
            <person name="Loffler F."/>
        </authorList>
    </citation>
    <scope>NUCLEOTIDE SEQUENCE</scope>
</reference>
<dbReference type="SUPFAM" id="SSF101898">
    <property type="entry name" value="NHL repeat"/>
    <property type="match status" value="1"/>
</dbReference>
<keyword evidence="4 15" id="KW-0808">Transferase</keyword>
<sequence>MKKQAILFLYLLLVPLITANGIQNSYFEHLKVNNGLSHYSVNALYQDEHGMIWIGTRDGLNRYDGNEITVYKQISGDSTALFGNNIRSVYGDKKGHLFLQCKSGLLIFDLRTETFKTIRRQDVSTIMYGRENLWFASSDTIFSYHPNEQAPLKNYLLLSDKSIRTSSILETSDRLLYIATNTKGILVYDRNLKIVKRLNIGDVVYMYEDSKKNVWVCTRYNGLYKIDFSGGMVNYQHNPADPESIPDNFVRTICEDDFGNYWIGLFTGLCKLDTEKEKEKFSLYKYERHISHGISNSSVWTIINDDQGTIWVGTYFGGIDLFNPRYSVFNFYGAYSNTPYSLSNPVVGRIVSEPSGNLWIGTDGGGLNYFDRRTNRFYSFQSEEGKNSISSNTIKSLWLDEKRGNLWIGTHMGGLNKLNLQSRKFTAFLHDPGNPASIPNNNVREIIHRNDTIFLATQNSIGIFDLRTEKCTTVKFSGLDLAKREIPDIFLDSKNRMWFSVSNMSYCWVPNTQHIEKFGMENNVLLFYEDTQGRIWAGTDGDGIYLFDEKNGKLEPSKEFNKHLPSKYIIDMKESGGGYFYVSTNAGLLIVDTELQNAQILNSVSGFPLIALNENSLHITEKNEIFVGGINGMVSFHEKDLNIPRTGYKVNITGIRVNNKKVNPGKESIITQSLPYLDNIVLKPQHSVITILFATTNYINVLKSDVEYQLVGFDKDWIDANYQQSVTYTNLNAGTYTLRLRGKNKTDAGLFPETSLTITVLPPFYKTTLAYIIYAIIILTITITIFRFYTAKIQLSTSLEYEKREKKHIEELNQSKLRFFTNISHEFRTPLTLIINQIEIILQMGHIPQSIYSKLLNVMRNANRMKKLITELIDFRKYEQGFLQLKVSENDLIPFLNEIYLSFKELAQSKNIRYSFEYKDSDIKLWFDNNQMEKVFYNLLVNAFKYTPVDGVITMRVENLNSYIVVSVIDNGVGIDKQSLEQVFDRFYQAENSSLDLTTRQGSGIGLALAKGIVNLHHGDIGVVSEPNKGSRFWVKLPVGDTHFTQEQKTTAQDKDQLCISELAVPDKEFINEIISSQQEADARNSTILIIEDSEELLNMLANIFHPIYKVITATDGQDGFEKAVKNHPDIILSDVMMPRMSGVEMCSKLKSNFDTSHIPIVLLTAQTAADYMVQGFLTGADDYIIKPFNQKVLITRCNNLVNSRKLLQKKYAMQPDLDPQIVATNAIDQQLLEKATEIVEKNIDNPGFDVNKFASELCLSRTNLFYKLKGVTGQTPNDFIMNMKLKRSIYYLVNSPDMDITDIAFQAGFGSSSYYIKKFHKLYGLTPAQYRKKNTK</sequence>
<dbReference type="Pfam" id="PF02518">
    <property type="entry name" value="HATPase_c"/>
    <property type="match status" value="1"/>
</dbReference>
<keyword evidence="10" id="KW-0804">Transcription</keyword>
<dbReference type="Gene3D" id="1.10.287.130">
    <property type="match status" value="1"/>
</dbReference>
<dbReference type="PROSITE" id="PS50109">
    <property type="entry name" value="HIS_KIN"/>
    <property type="match status" value="1"/>
</dbReference>
<dbReference type="GO" id="GO:0043565">
    <property type="term" value="F:sequence-specific DNA binding"/>
    <property type="evidence" value="ECO:0007669"/>
    <property type="project" value="InterPro"/>
</dbReference>
<dbReference type="SUPFAM" id="SSF47384">
    <property type="entry name" value="Homodimeric domain of signal transducing histidine kinase"/>
    <property type="match status" value="1"/>
</dbReference>
<keyword evidence="11" id="KW-0812">Transmembrane</keyword>
<evidence type="ECO:0000256" key="11">
    <source>
        <dbReference type="SAM" id="Phobius"/>
    </source>
</evidence>
<feature type="domain" description="Histidine kinase" evidence="13">
    <location>
        <begin position="822"/>
        <end position="1041"/>
    </location>
</feature>
<dbReference type="CDD" id="cd17574">
    <property type="entry name" value="REC_OmpR"/>
    <property type="match status" value="1"/>
</dbReference>
<dbReference type="SMART" id="SM00387">
    <property type="entry name" value="HATPase_c"/>
    <property type="match status" value="1"/>
</dbReference>
<evidence type="ECO:0000256" key="2">
    <source>
        <dbReference type="ARBA" id="ARBA00012438"/>
    </source>
</evidence>
<keyword evidence="5" id="KW-0547">Nucleotide-binding</keyword>
<dbReference type="SUPFAM" id="SSF55874">
    <property type="entry name" value="ATPase domain of HSP90 chaperone/DNA topoisomerase II/histidine kinase"/>
    <property type="match status" value="1"/>
</dbReference>
<dbReference type="SUPFAM" id="SSF46689">
    <property type="entry name" value="Homeodomain-like"/>
    <property type="match status" value="1"/>
</dbReference>
<gene>
    <name evidence="15" type="primary">rcsC_75</name>
    <name evidence="15" type="ORF">SDC9_32273</name>
</gene>
<dbReference type="GO" id="GO:0003700">
    <property type="term" value="F:DNA-binding transcription factor activity"/>
    <property type="evidence" value="ECO:0007669"/>
    <property type="project" value="InterPro"/>
</dbReference>
<dbReference type="PRINTS" id="PR00344">
    <property type="entry name" value="BCTRLSENSOR"/>
</dbReference>
<keyword evidence="6 15" id="KW-0418">Kinase</keyword>
<dbReference type="SMART" id="SM00448">
    <property type="entry name" value="REC"/>
    <property type="match status" value="1"/>
</dbReference>
<dbReference type="InterPro" id="IPR011110">
    <property type="entry name" value="Reg_prop"/>
</dbReference>
<dbReference type="CDD" id="cd00082">
    <property type="entry name" value="HisKA"/>
    <property type="match status" value="1"/>
</dbReference>
<evidence type="ECO:0000256" key="3">
    <source>
        <dbReference type="ARBA" id="ARBA00022553"/>
    </source>
</evidence>
<keyword evidence="7" id="KW-0067">ATP-binding</keyword>
<dbReference type="SMART" id="SM00388">
    <property type="entry name" value="HisKA"/>
    <property type="match status" value="1"/>
</dbReference>
<dbReference type="GO" id="GO:0000155">
    <property type="term" value="F:phosphorelay sensor kinase activity"/>
    <property type="evidence" value="ECO:0007669"/>
    <property type="project" value="InterPro"/>
</dbReference>
<dbReference type="GO" id="GO:0005524">
    <property type="term" value="F:ATP binding"/>
    <property type="evidence" value="ECO:0007669"/>
    <property type="project" value="UniProtKB-KW"/>
</dbReference>
<keyword evidence="11" id="KW-1133">Transmembrane helix</keyword>
<evidence type="ECO:0000313" key="15">
    <source>
        <dbReference type="EMBL" id="MPL86293.1"/>
    </source>
</evidence>
<dbReference type="Pfam" id="PF07495">
    <property type="entry name" value="Y_Y_Y"/>
    <property type="match status" value="1"/>
</dbReference>
<evidence type="ECO:0000256" key="4">
    <source>
        <dbReference type="ARBA" id="ARBA00022679"/>
    </source>
</evidence>
<keyword evidence="9" id="KW-0805">Transcription regulation</keyword>
<evidence type="ECO:0000256" key="8">
    <source>
        <dbReference type="ARBA" id="ARBA00023012"/>
    </source>
</evidence>
<feature type="transmembrane region" description="Helical" evidence="11">
    <location>
        <begin position="769"/>
        <end position="789"/>
    </location>
</feature>
<evidence type="ECO:0000259" key="12">
    <source>
        <dbReference type="PROSITE" id="PS01124"/>
    </source>
</evidence>
<dbReference type="InterPro" id="IPR015943">
    <property type="entry name" value="WD40/YVTN_repeat-like_dom_sf"/>
</dbReference>
<dbReference type="Gene3D" id="2.60.40.10">
    <property type="entry name" value="Immunoglobulins"/>
    <property type="match status" value="1"/>
</dbReference>
<dbReference type="CDD" id="cd00075">
    <property type="entry name" value="HATPase"/>
    <property type="match status" value="1"/>
</dbReference>
<dbReference type="EMBL" id="VSSQ01000219">
    <property type="protein sequence ID" value="MPL86293.1"/>
    <property type="molecule type" value="Genomic_DNA"/>
</dbReference>
<feature type="domain" description="HTH araC/xylS-type" evidence="12">
    <location>
        <begin position="1234"/>
        <end position="1334"/>
    </location>
</feature>
<dbReference type="PROSITE" id="PS01124">
    <property type="entry name" value="HTH_ARAC_FAMILY_2"/>
    <property type="match status" value="1"/>
</dbReference>
<dbReference type="Gene3D" id="3.40.50.2300">
    <property type="match status" value="1"/>
</dbReference>
<dbReference type="InterPro" id="IPR003661">
    <property type="entry name" value="HisK_dim/P_dom"/>
</dbReference>
<dbReference type="Gene3D" id="1.10.10.60">
    <property type="entry name" value="Homeodomain-like"/>
    <property type="match status" value="1"/>
</dbReference>
<dbReference type="InterPro" id="IPR009057">
    <property type="entry name" value="Homeodomain-like_sf"/>
</dbReference>
<dbReference type="InterPro" id="IPR001789">
    <property type="entry name" value="Sig_transdc_resp-reg_receiver"/>
</dbReference>
<proteinExistence type="predicted"/>
<dbReference type="SUPFAM" id="SSF52172">
    <property type="entry name" value="CheY-like"/>
    <property type="match status" value="1"/>
</dbReference>
<comment type="catalytic activity">
    <reaction evidence="1">
        <text>ATP + protein L-histidine = ADP + protein N-phospho-L-histidine.</text>
        <dbReference type="EC" id="2.7.13.3"/>
    </reaction>
</comment>
<evidence type="ECO:0000256" key="7">
    <source>
        <dbReference type="ARBA" id="ARBA00022840"/>
    </source>
</evidence>
<feature type="domain" description="Response regulatory" evidence="14">
    <location>
        <begin position="1087"/>
        <end position="1202"/>
    </location>
</feature>
<dbReference type="InterPro" id="IPR011123">
    <property type="entry name" value="Y_Y_Y"/>
</dbReference>
<evidence type="ECO:0000259" key="14">
    <source>
        <dbReference type="PROSITE" id="PS50110"/>
    </source>
</evidence>
<dbReference type="InterPro" id="IPR013783">
    <property type="entry name" value="Ig-like_fold"/>
</dbReference>
<dbReference type="InterPro" id="IPR036890">
    <property type="entry name" value="HATPase_C_sf"/>
</dbReference>
<keyword evidence="8" id="KW-0902">Two-component regulatory system</keyword>
<dbReference type="Pfam" id="PF12833">
    <property type="entry name" value="HTH_18"/>
    <property type="match status" value="1"/>
</dbReference>
<dbReference type="FunFam" id="3.30.565.10:FF:000037">
    <property type="entry name" value="Hybrid sensor histidine kinase/response regulator"/>
    <property type="match status" value="1"/>
</dbReference>
<dbReference type="InterPro" id="IPR011047">
    <property type="entry name" value="Quinoprotein_ADH-like_sf"/>
</dbReference>
<dbReference type="Pfam" id="PF00072">
    <property type="entry name" value="Response_reg"/>
    <property type="match status" value="1"/>
</dbReference>
<evidence type="ECO:0000256" key="5">
    <source>
        <dbReference type="ARBA" id="ARBA00022741"/>
    </source>
</evidence>
<accession>A0A644V652</accession>
<evidence type="ECO:0000256" key="10">
    <source>
        <dbReference type="ARBA" id="ARBA00023163"/>
    </source>
</evidence>
<dbReference type="EC" id="2.7.13.3" evidence="2"/>
<dbReference type="SUPFAM" id="SSF50998">
    <property type="entry name" value="Quinoprotein alcohol dehydrogenase-like"/>
    <property type="match status" value="1"/>
</dbReference>
<keyword evidence="11" id="KW-0472">Membrane</keyword>
<dbReference type="Gene3D" id="3.30.565.10">
    <property type="entry name" value="Histidine kinase-like ATPase, C-terminal domain"/>
    <property type="match status" value="1"/>
</dbReference>
<name>A0A644V652_9ZZZZ</name>
<dbReference type="InterPro" id="IPR011006">
    <property type="entry name" value="CheY-like_superfamily"/>
</dbReference>
<evidence type="ECO:0000256" key="6">
    <source>
        <dbReference type="ARBA" id="ARBA00022777"/>
    </source>
</evidence>
<keyword evidence="3" id="KW-0597">Phosphoprotein</keyword>
<dbReference type="InterPro" id="IPR004358">
    <property type="entry name" value="Sig_transdc_His_kin-like_C"/>
</dbReference>
<dbReference type="SMART" id="SM00342">
    <property type="entry name" value="HTH_ARAC"/>
    <property type="match status" value="1"/>
</dbReference>
<dbReference type="InterPro" id="IPR036097">
    <property type="entry name" value="HisK_dim/P_sf"/>
</dbReference>
<comment type="caution">
    <text evidence="15">The sequence shown here is derived from an EMBL/GenBank/DDBJ whole genome shotgun (WGS) entry which is preliminary data.</text>
</comment>
<evidence type="ECO:0000256" key="1">
    <source>
        <dbReference type="ARBA" id="ARBA00000085"/>
    </source>
</evidence>
<evidence type="ECO:0000259" key="13">
    <source>
        <dbReference type="PROSITE" id="PS50109"/>
    </source>
</evidence>
<dbReference type="InterPro" id="IPR003594">
    <property type="entry name" value="HATPase_dom"/>
</dbReference>
<dbReference type="Pfam" id="PF00512">
    <property type="entry name" value="HisKA"/>
    <property type="match status" value="1"/>
</dbReference>
<dbReference type="Pfam" id="PF07494">
    <property type="entry name" value="Reg_prop"/>
    <property type="match status" value="4"/>
</dbReference>
<dbReference type="InterPro" id="IPR005467">
    <property type="entry name" value="His_kinase_dom"/>
</dbReference>
<dbReference type="PANTHER" id="PTHR43547">
    <property type="entry name" value="TWO-COMPONENT HISTIDINE KINASE"/>
    <property type="match status" value="1"/>
</dbReference>
<dbReference type="InterPro" id="IPR018060">
    <property type="entry name" value="HTH_AraC"/>
</dbReference>